<dbReference type="EMBL" id="JAUJYO010000009">
    <property type="protein sequence ID" value="KAK1307901.1"/>
    <property type="molecule type" value="Genomic_DNA"/>
</dbReference>
<accession>A0AAV9E3C4</accession>
<name>A0AAV9E3C4_ACOCL</name>
<dbReference type="AlphaFoldDB" id="A0AAV9E3C4"/>
<sequence length="138" mass="15761">MEKARARKASSDQTGINDDEIDRPIATSDRPPSSDPEIIESNCPMQEVPLLPRFMKITQIERRRLQMEEERKKKNTEITESDRARPPFLQRTPIFRGGGLEIFNRPGGGLEVFTIPGERGPGVWIVPYDCPCHQLQVF</sequence>
<keyword evidence="3" id="KW-1185">Reference proteome</keyword>
<feature type="region of interest" description="Disordered" evidence="1">
    <location>
        <begin position="1"/>
        <end position="40"/>
    </location>
</feature>
<comment type="caution">
    <text evidence="2">The sequence shown here is derived from an EMBL/GenBank/DDBJ whole genome shotgun (WGS) entry which is preliminary data.</text>
</comment>
<feature type="compositionally biased region" description="Basic and acidic residues" evidence="1">
    <location>
        <begin position="65"/>
        <end position="85"/>
    </location>
</feature>
<evidence type="ECO:0000313" key="3">
    <source>
        <dbReference type="Proteomes" id="UP001180020"/>
    </source>
</evidence>
<organism evidence="2 3">
    <name type="scientific">Acorus calamus</name>
    <name type="common">Sweet flag</name>
    <dbReference type="NCBI Taxonomy" id="4465"/>
    <lineage>
        <taxon>Eukaryota</taxon>
        <taxon>Viridiplantae</taxon>
        <taxon>Streptophyta</taxon>
        <taxon>Embryophyta</taxon>
        <taxon>Tracheophyta</taxon>
        <taxon>Spermatophyta</taxon>
        <taxon>Magnoliopsida</taxon>
        <taxon>Liliopsida</taxon>
        <taxon>Acoraceae</taxon>
        <taxon>Acorus</taxon>
    </lineage>
</organism>
<feature type="region of interest" description="Disordered" evidence="1">
    <location>
        <begin position="65"/>
        <end position="91"/>
    </location>
</feature>
<reference evidence="2" key="1">
    <citation type="journal article" date="2023" name="Nat. Commun.">
        <title>Diploid and tetraploid genomes of Acorus and the evolution of monocots.</title>
        <authorList>
            <person name="Ma L."/>
            <person name="Liu K.W."/>
            <person name="Li Z."/>
            <person name="Hsiao Y.Y."/>
            <person name="Qi Y."/>
            <person name="Fu T."/>
            <person name="Tang G.D."/>
            <person name="Zhang D."/>
            <person name="Sun W.H."/>
            <person name="Liu D.K."/>
            <person name="Li Y."/>
            <person name="Chen G.Z."/>
            <person name="Liu X.D."/>
            <person name="Liao X.Y."/>
            <person name="Jiang Y.T."/>
            <person name="Yu X."/>
            <person name="Hao Y."/>
            <person name="Huang J."/>
            <person name="Zhao X.W."/>
            <person name="Ke S."/>
            <person name="Chen Y.Y."/>
            <person name="Wu W.L."/>
            <person name="Hsu J.L."/>
            <person name="Lin Y.F."/>
            <person name="Huang M.D."/>
            <person name="Li C.Y."/>
            <person name="Huang L."/>
            <person name="Wang Z.W."/>
            <person name="Zhao X."/>
            <person name="Zhong W.Y."/>
            <person name="Peng D.H."/>
            <person name="Ahmad S."/>
            <person name="Lan S."/>
            <person name="Zhang J.S."/>
            <person name="Tsai W.C."/>
            <person name="Van de Peer Y."/>
            <person name="Liu Z.J."/>
        </authorList>
    </citation>
    <scope>NUCLEOTIDE SEQUENCE</scope>
    <source>
        <strain evidence="2">CP</strain>
    </source>
</reference>
<dbReference type="Proteomes" id="UP001180020">
    <property type="component" value="Unassembled WGS sequence"/>
</dbReference>
<evidence type="ECO:0000313" key="2">
    <source>
        <dbReference type="EMBL" id="KAK1307901.1"/>
    </source>
</evidence>
<proteinExistence type="predicted"/>
<gene>
    <name evidence="2" type="ORF">QJS10_CPA09g01376</name>
</gene>
<reference evidence="2" key="2">
    <citation type="submission" date="2023-06" db="EMBL/GenBank/DDBJ databases">
        <authorList>
            <person name="Ma L."/>
            <person name="Liu K.-W."/>
            <person name="Li Z."/>
            <person name="Hsiao Y.-Y."/>
            <person name="Qi Y."/>
            <person name="Fu T."/>
            <person name="Tang G."/>
            <person name="Zhang D."/>
            <person name="Sun W.-H."/>
            <person name="Liu D.-K."/>
            <person name="Li Y."/>
            <person name="Chen G.-Z."/>
            <person name="Liu X.-D."/>
            <person name="Liao X.-Y."/>
            <person name="Jiang Y.-T."/>
            <person name="Yu X."/>
            <person name="Hao Y."/>
            <person name="Huang J."/>
            <person name="Zhao X.-W."/>
            <person name="Ke S."/>
            <person name="Chen Y.-Y."/>
            <person name="Wu W.-L."/>
            <person name="Hsu J.-L."/>
            <person name="Lin Y.-F."/>
            <person name="Huang M.-D."/>
            <person name="Li C.-Y."/>
            <person name="Huang L."/>
            <person name="Wang Z.-W."/>
            <person name="Zhao X."/>
            <person name="Zhong W.-Y."/>
            <person name="Peng D.-H."/>
            <person name="Ahmad S."/>
            <person name="Lan S."/>
            <person name="Zhang J.-S."/>
            <person name="Tsai W.-C."/>
            <person name="Van De Peer Y."/>
            <person name="Liu Z.-J."/>
        </authorList>
    </citation>
    <scope>NUCLEOTIDE SEQUENCE</scope>
    <source>
        <strain evidence="2">CP</strain>
        <tissue evidence="2">Leaves</tissue>
    </source>
</reference>
<evidence type="ECO:0000256" key="1">
    <source>
        <dbReference type="SAM" id="MobiDB-lite"/>
    </source>
</evidence>
<protein>
    <submittedName>
        <fullName evidence="2">Uncharacterized protein</fullName>
    </submittedName>
</protein>